<feature type="region of interest" description="Disordered" evidence="1">
    <location>
        <begin position="206"/>
        <end position="225"/>
    </location>
</feature>
<organism evidence="2 3">
    <name type="scientific">Blattamonas nauphoetae</name>
    <dbReference type="NCBI Taxonomy" id="2049346"/>
    <lineage>
        <taxon>Eukaryota</taxon>
        <taxon>Metamonada</taxon>
        <taxon>Preaxostyla</taxon>
        <taxon>Oxymonadida</taxon>
        <taxon>Blattamonas</taxon>
    </lineage>
</organism>
<gene>
    <name evidence="2" type="ORF">BLNAU_14017</name>
</gene>
<accession>A0ABQ9XLD4</accession>
<keyword evidence="3" id="KW-1185">Reference proteome</keyword>
<evidence type="ECO:0000313" key="3">
    <source>
        <dbReference type="Proteomes" id="UP001281761"/>
    </source>
</evidence>
<protein>
    <recommendedName>
        <fullName evidence="4">WH2 domain-containing protein</fullName>
    </recommendedName>
</protein>
<feature type="region of interest" description="Disordered" evidence="1">
    <location>
        <begin position="1"/>
        <end position="35"/>
    </location>
</feature>
<feature type="compositionally biased region" description="Basic and acidic residues" evidence="1">
    <location>
        <begin position="15"/>
        <end position="27"/>
    </location>
</feature>
<feature type="compositionally biased region" description="Polar residues" evidence="1">
    <location>
        <begin position="145"/>
        <end position="174"/>
    </location>
</feature>
<dbReference type="Proteomes" id="UP001281761">
    <property type="component" value="Unassembled WGS sequence"/>
</dbReference>
<feature type="region of interest" description="Disordered" evidence="1">
    <location>
        <begin position="145"/>
        <end position="200"/>
    </location>
</feature>
<dbReference type="EMBL" id="JARBJD010000125">
    <property type="protein sequence ID" value="KAK2951056.1"/>
    <property type="molecule type" value="Genomic_DNA"/>
</dbReference>
<feature type="compositionally biased region" description="Polar residues" evidence="1">
    <location>
        <begin position="1"/>
        <end position="12"/>
    </location>
</feature>
<feature type="region of interest" description="Disordered" evidence="1">
    <location>
        <begin position="64"/>
        <end position="103"/>
    </location>
</feature>
<evidence type="ECO:0000313" key="2">
    <source>
        <dbReference type="EMBL" id="KAK2951056.1"/>
    </source>
</evidence>
<feature type="compositionally biased region" description="Pro residues" evidence="1">
    <location>
        <begin position="90"/>
        <end position="100"/>
    </location>
</feature>
<feature type="region of interest" description="Disordered" evidence="1">
    <location>
        <begin position="109"/>
        <end position="128"/>
    </location>
</feature>
<name>A0ABQ9XLD4_9EUKA</name>
<reference evidence="2 3" key="1">
    <citation type="journal article" date="2022" name="bioRxiv">
        <title>Genomics of Preaxostyla Flagellates Illuminates Evolutionary Transitions and the Path Towards Mitochondrial Loss.</title>
        <authorList>
            <person name="Novak L.V.F."/>
            <person name="Treitli S.C."/>
            <person name="Pyrih J."/>
            <person name="Halakuc P."/>
            <person name="Pipaliya S.V."/>
            <person name="Vacek V."/>
            <person name="Brzon O."/>
            <person name="Soukal P."/>
            <person name="Eme L."/>
            <person name="Dacks J.B."/>
            <person name="Karnkowska A."/>
            <person name="Elias M."/>
            <person name="Hampl V."/>
        </authorList>
    </citation>
    <scope>NUCLEOTIDE SEQUENCE [LARGE SCALE GENOMIC DNA]</scope>
    <source>
        <strain evidence="2">NAU3</strain>
        <tissue evidence="2">Gut</tissue>
    </source>
</reference>
<comment type="caution">
    <text evidence="2">The sequence shown here is derived from an EMBL/GenBank/DDBJ whole genome shotgun (WGS) entry which is preliminary data.</text>
</comment>
<proteinExistence type="predicted"/>
<feature type="compositionally biased region" description="Polar residues" evidence="1">
    <location>
        <begin position="187"/>
        <end position="200"/>
    </location>
</feature>
<evidence type="ECO:0008006" key="4">
    <source>
        <dbReference type="Google" id="ProtNLM"/>
    </source>
</evidence>
<evidence type="ECO:0000256" key="1">
    <source>
        <dbReference type="SAM" id="MobiDB-lite"/>
    </source>
</evidence>
<sequence length="225" mass="24724">MTQFKGNLTQQALLDMKKQQEASKPKDNPFLSIKATAAVPDGRKLLQEKEREIAKLKQQFGLLGSPNKTLRAANDKSNIPIAQPGESTIPPAPPLPPPDAIPKKRWINERTSPMKRPSPLKNTNRSILQEIGERTPLRSTMANRIQSHQGTPISQRDLLKQSSTLKQTSIQRSPGGTPIKTREMIERQSQSGASSLAKSLQSRLLTVRSGVIGDEDSDSSSDGDF</sequence>
<feature type="compositionally biased region" description="Acidic residues" evidence="1">
    <location>
        <begin position="213"/>
        <end position="225"/>
    </location>
</feature>